<reference evidence="1 2" key="1">
    <citation type="submission" date="2024-02" db="EMBL/GenBank/DDBJ databases">
        <authorList>
            <person name="Chen Y."/>
            <person name="Shah S."/>
            <person name="Dougan E. K."/>
            <person name="Thang M."/>
            <person name="Chan C."/>
        </authorList>
    </citation>
    <scope>NUCLEOTIDE SEQUENCE [LARGE SCALE GENOMIC DNA]</scope>
</reference>
<protein>
    <submittedName>
        <fullName evidence="1">Uncharacterized protein</fullName>
    </submittedName>
</protein>
<organism evidence="1 2">
    <name type="scientific">Durusdinium trenchii</name>
    <dbReference type="NCBI Taxonomy" id="1381693"/>
    <lineage>
        <taxon>Eukaryota</taxon>
        <taxon>Sar</taxon>
        <taxon>Alveolata</taxon>
        <taxon>Dinophyceae</taxon>
        <taxon>Suessiales</taxon>
        <taxon>Symbiodiniaceae</taxon>
        <taxon>Durusdinium</taxon>
    </lineage>
</organism>
<keyword evidence="2" id="KW-1185">Reference proteome</keyword>
<proteinExistence type="predicted"/>
<dbReference type="Proteomes" id="UP001642484">
    <property type="component" value="Unassembled WGS sequence"/>
</dbReference>
<evidence type="ECO:0000313" key="1">
    <source>
        <dbReference type="EMBL" id="CAK9040448.1"/>
    </source>
</evidence>
<evidence type="ECO:0000313" key="2">
    <source>
        <dbReference type="Proteomes" id="UP001642484"/>
    </source>
</evidence>
<name>A0ABP0LNA9_9DINO</name>
<accession>A0ABP0LNA9</accession>
<comment type="caution">
    <text evidence="1">The sequence shown here is derived from an EMBL/GenBank/DDBJ whole genome shotgun (WGS) entry which is preliminary data.</text>
</comment>
<gene>
    <name evidence="1" type="ORF">CCMP2556_LOCUS21774</name>
</gene>
<dbReference type="EMBL" id="CAXAMN010013335">
    <property type="protein sequence ID" value="CAK9040448.1"/>
    <property type="molecule type" value="Genomic_DNA"/>
</dbReference>
<sequence length="176" mass="19831">MRSVALQITGLVVGLSAEGTLPILVAAGDLGVLDANASARRMQVAHTFLMSELRCEWCCKEEWRSCLCMLSCDILQDQCQGVTAVETCNVLRGCYERIDEASPKGFDFDWQCKLMQCMAYCLKHEEVCNPIHQRFMEICHQARQNELDTCGVVCSSAWRLLAWPVSWAFLLWGVQS</sequence>